<protein>
    <submittedName>
        <fullName evidence="2">Replicative DNA helicase</fullName>
        <ecNumber evidence="2">3.6.4.12</ecNumber>
    </submittedName>
</protein>
<evidence type="ECO:0000259" key="1">
    <source>
        <dbReference type="PROSITE" id="PS51199"/>
    </source>
</evidence>
<accession>A0A1V5ZP39</accession>
<dbReference type="Gene3D" id="3.40.50.300">
    <property type="entry name" value="P-loop containing nucleotide triphosphate hydrolases"/>
    <property type="match status" value="1"/>
</dbReference>
<dbReference type="GO" id="GO:0016787">
    <property type="term" value="F:hydrolase activity"/>
    <property type="evidence" value="ECO:0007669"/>
    <property type="project" value="UniProtKB-KW"/>
</dbReference>
<organism evidence="2">
    <name type="scientific">candidate division CPR1 bacterium ADurb.Bin160</name>
    <dbReference type="NCBI Taxonomy" id="1852826"/>
    <lineage>
        <taxon>Bacteria</taxon>
        <taxon>candidate division CPR1</taxon>
    </lineage>
</organism>
<dbReference type="InterPro" id="IPR007694">
    <property type="entry name" value="DNA_helicase_DnaB-like_C"/>
</dbReference>
<dbReference type="EMBL" id="MWDB01000007">
    <property type="protein sequence ID" value="OQB42009.1"/>
    <property type="molecule type" value="Genomic_DNA"/>
</dbReference>
<dbReference type="Proteomes" id="UP000485621">
    <property type="component" value="Unassembled WGS sequence"/>
</dbReference>
<dbReference type="GO" id="GO:0006260">
    <property type="term" value="P:DNA replication"/>
    <property type="evidence" value="ECO:0007669"/>
    <property type="project" value="InterPro"/>
</dbReference>
<keyword evidence="2" id="KW-0547">Nucleotide-binding</keyword>
<dbReference type="Pfam" id="PF03796">
    <property type="entry name" value="DnaB_C"/>
    <property type="match status" value="1"/>
</dbReference>
<name>A0A1V5ZP39_9BACT</name>
<dbReference type="SUPFAM" id="SSF52540">
    <property type="entry name" value="P-loop containing nucleoside triphosphate hydrolases"/>
    <property type="match status" value="1"/>
</dbReference>
<keyword evidence="2" id="KW-0378">Hydrolase</keyword>
<gene>
    <name evidence="2" type="primary">dnaB_1</name>
    <name evidence="2" type="ORF">BWY04_00495</name>
</gene>
<reference evidence="2" key="1">
    <citation type="submission" date="2017-02" db="EMBL/GenBank/DDBJ databases">
        <title>Delving into the versatile metabolic prowess of the omnipresent phylum Bacteroidetes.</title>
        <authorList>
            <person name="Nobu M.K."/>
            <person name="Mei R."/>
            <person name="Narihiro T."/>
            <person name="Kuroda K."/>
            <person name="Liu W.-T."/>
        </authorList>
    </citation>
    <scope>NUCLEOTIDE SEQUENCE</scope>
    <source>
        <strain evidence="2">ADurb.Bin160</strain>
    </source>
</reference>
<dbReference type="PROSITE" id="PS51199">
    <property type="entry name" value="SF4_HELICASE"/>
    <property type="match status" value="1"/>
</dbReference>
<evidence type="ECO:0000313" key="2">
    <source>
        <dbReference type="EMBL" id="OQB42009.1"/>
    </source>
</evidence>
<dbReference type="PANTHER" id="PTHR30153:SF2">
    <property type="entry name" value="REPLICATIVE DNA HELICASE"/>
    <property type="match status" value="1"/>
</dbReference>
<sequence length="506" mass="58372">MISDSFLNTCFGIVFSKSDTILKNKNVFRDILEIISFFENKKTIEIPLIFKEKTNCLKKICELKLEGKEDDSIIDSIITSEKYKDFGDFLVSKKEENLSEDIILKNIEHISLRKKFSFLLGGYDELSYFLDAVKDGSFDSIDNLISDYEKVIKNHYCEVMEYKRIESVQGISTLDFKNDDWSFALKKIQEKYSRTNSIPTGYDVLDYDILNGGFEPSRLYIFAGGSGSGKSTLLLNFLYNASMRKQENEKDKKIFIYVTLENSIEESLLRIYMAKRNRTLVQALKDITTLDIKDDINSDLEHFNSNIIIYYFPPESISPMDLEIVINSMRDKYGKNSIKGLFVDYLDILKSDQQMDIFRLELSKITLGLKRLAVEYSIPVITGTQLSRSVYTVKDGSELNLSQMSESIKKVEHADFISLLVKDNDEEKNLVYMKIGKNRGGSSGSTLEFRTEFQFYKFINGYKVSNKDRKQEIDKGICNTDISNVLNQFETNIQTSQILNPEIKKF</sequence>
<proteinExistence type="predicted"/>
<keyword evidence="2" id="KW-0067">ATP-binding</keyword>
<dbReference type="AlphaFoldDB" id="A0A1V5ZP39"/>
<dbReference type="GO" id="GO:0005829">
    <property type="term" value="C:cytosol"/>
    <property type="evidence" value="ECO:0007669"/>
    <property type="project" value="TreeGrafter"/>
</dbReference>
<feature type="domain" description="SF4 helicase" evidence="1">
    <location>
        <begin position="191"/>
        <end position="465"/>
    </location>
</feature>
<comment type="caution">
    <text evidence="2">The sequence shown here is derived from an EMBL/GenBank/DDBJ whole genome shotgun (WGS) entry which is preliminary data.</text>
</comment>
<dbReference type="GO" id="GO:0003678">
    <property type="term" value="F:DNA helicase activity"/>
    <property type="evidence" value="ECO:0007669"/>
    <property type="project" value="UniProtKB-EC"/>
</dbReference>
<dbReference type="InterPro" id="IPR027417">
    <property type="entry name" value="P-loop_NTPase"/>
</dbReference>
<keyword evidence="2" id="KW-0347">Helicase</keyword>
<dbReference type="EC" id="3.6.4.12" evidence="2"/>
<dbReference type="GO" id="GO:0005524">
    <property type="term" value="F:ATP binding"/>
    <property type="evidence" value="ECO:0007669"/>
    <property type="project" value="InterPro"/>
</dbReference>
<dbReference type="PANTHER" id="PTHR30153">
    <property type="entry name" value="REPLICATIVE DNA HELICASE DNAB"/>
    <property type="match status" value="1"/>
</dbReference>